<sequence length="178" mass="18471">MATGQHKSPDGAQELSGEALADVGWSCANSFTVRTGCRQTVRHCSLSQQHTSPAGEGNRSTRSGSGSSQAAAVEPFGNEKANRVSATLCRLQTVFYPFDSQSQSAAEPLCFVPLIPNPNLLQKLKKTTGRKGLTTGACSLLLPCSGSRNQAGQLEAVPPAPASGSAAMAGPWAPPLYL</sequence>
<name>R0KUJ5_ANAPL</name>
<feature type="region of interest" description="Disordered" evidence="1">
    <location>
        <begin position="46"/>
        <end position="76"/>
    </location>
</feature>
<organism evidence="2 3">
    <name type="scientific">Anas platyrhynchos</name>
    <name type="common">Mallard</name>
    <name type="synonym">Anas boschas</name>
    <dbReference type="NCBI Taxonomy" id="8839"/>
    <lineage>
        <taxon>Eukaryota</taxon>
        <taxon>Metazoa</taxon>
        <taxon>Chordata</taxon>
        <taxon>Craniata</taxon>
        <taxon>Vertebrata</taxon>
        <taxon>Euteleostomi</taxon>
        <taxon>Archelosauria</taxon>
        <taxon>Archosauria</taxon>
        <taxon>Dinosauria</taxon>
        <taxon>Saurischia</taxon>
        <taxon>Theropoda</taxon>
        <taxon>Coelurosauria</taxon>
        <taxon>Aves</taxon>
        <taxon>Neognathae</taxon>
        <taxon>Galloanserae</taxon>
        <taxon>Anseriformes</taxon>
        <taxon>Anatidae</taxon>
        <taxon>Anatinae</taxon>
        <taxon>Anas</taxon>
    </lineage>
</organism>
<evidence type="ECO:0000313" key="2">
    <source>
        <dbReference type="EMBL" id="EOA96943.1"/>
    </source>
</evidence>
<keyword evidence="3" id="KW-1185">Reference proteome</keyword>
<reference evidence="3" key="1">
    <citation type="journal article" date="2013" name="Nat. Genet.">
        <title>The duck genome and transcriptome provide insight into an avian influenza virus reservoir species.</title>
        <authorList>
            <person name="Huang Y."/>
            <person name="Li Y."/>
            <person name="Burt D.W."/>
            <person name="Chen H."/>
            <person name="Zhang Y."/>
            <person name="Qian W."/>
            <person name="Kim H."/>
            <person name="Gan S."/>
            <person name="Zhao Y."/>
            <person name="Li J."/>
            <person name="Yi K."/>
            <person name="Feng H."/>
            <person name="Zhu P."/>
            <person name="Li B."/>
            <person name="Liu Q."/>
            <person name="Fairley S."/>
            <person name="Magor K.E."/>
            <person name="Du Z."/>
            <person name="Hu X."/>
            <person name="Goodman L."/>
            <person name="Tafer H."/>
            <person name="Vignal A."/>
            <person name="Lee T."/>
            <person name="Kim K.W."/>
            <person name="Sheng Z."/>
            <person name="An Y."/>
            <person name="Searle S."/>
            <person name="Herrero J."/>
            <person name="Groenen M.A."/>
            <person name="Crooijmans R.P."/>
            <person name="Faraut T."/>
            <person name="Cai Q."/>
            <person name="Webster R.G."/>
            <person name="Aldridge J.R."/>
            <person name="Warren W.C."/>
            <person name="Bartschat S."/>
            <person name="Kehr S."/>
            <person name="Marz M."/>
            <person name="Stadler P.F."/>
            <person name="Smith J."/>
            <person name="Kraus R.H."/>
            <person name="Zhao Y."/>
            <person name="Ren L."/>
            <person name="Fei J."/>
            <person name="Morisson M."/>
            <person name="Kaiser P."/>
            <person name="Griffin D.K."/>
            <person name="Rao M."/>
            <person name="Pitel F."/>
            <person name="Wang J."/>
            <person name="Li N."/>
        </authorList>
    </citation>
    <scope>NUCLEOTIDE SEQUENCE [LARGE SCALE GENOMIC DNA]</scope>
</reference>
<accession>R0KUJ5</accession>
<dbReference type="Proteomes" id="UP000296049">
    <property type="component" value="Unassembled WGS sequence"/>
</dbReference>
<gene>
    <name evidence="2" type="ORF">Anapl_15738</name>
</gene>
<evidence type="ECO:0000256" key="1">
    <source>
        <dbReference type="SAM" id="MobiDB-lite"/>
    </source>
</evidence>
<evidence type="ECO:0000313" key="3">
    <source>
        <dbReference type="Proteomes" id="UP000296049"/>
    </source>
</evidence>
<dbReference type="AlphaFoldDB" id="R0KUJ5"/>
<protein>
    <submittedName>
        <fullName evidence="2">Uncharacterized protein</fullName>
    </submittedName>
</protein>
<dbReference type="EMBL" id="KB743827">
    <property type="protein sequence ID" value="EOA96943.1"/>
    <property type="molecule type" value="Genomic_DNA"/>
</dbReference>
<proteinExistence type="predicted"/>